<reference evidence="1 2" key="1">
    <citation type="submission" date="2015-10" db="EMBL/GenBank/DDBJ databases">
        <title>Genome analyses suggest a sexual origin of heterokaryosis in a supposedly ancient asexual fungus.</title>
        <authorList>
            <person name="Ropars J."/>
            <person name="Sedzielewska K."/>
            <person name="Noel J."/>
            <person name="Charron P."/>
            <person name="Farinelli L."/>
            <person name="Marton T."/>
            <person name="Kruger M."/>
            <person name="Pelin A."/>
            <person name="Brachmann A."/>
            <person name="Corradi N."/>
        </authorList>
    </citation>
    <scope>NUCLEOTIDE SEQUENCE [LARGE SCALE GENOMIC DNA]</scope>
    <source>
        <strain evidence="1 2">A4</strain>
    </source>
</reference>
<name>A0A2I1H142_9GLOM</name>
<sequence>MTVKTIIHLLTSIEYLLTSKEGVAIIYYVEGWNNVEEVFTDIQYSIGKPCGQHVLTYSYLDNITIEKKDKICQKVKLYEFSNPEL</sequence>
<dbReference type="VEuPathDB" id="FungiDB:RhiirFUN_009384"/>
<organism evidence="1 2">
    <name type="scientific">Rhizophagus irregularis</name>
    <dbReference type="NCBI Taxonomy" id="588596"/>
    <lineage>
        <taxon>Eukaryota</taxon>
        <taxon>Fungi</taxon>
        <taxon>Fungi incertae sedis</taxon>
        <taxon>Mucoromycota</taxon>
        <taxon>Glomeromycotina</taxon>
        <taxon>Glomeromycetes</taxon>
        <taxon>Glomerales</taxon>
        <taxon>Glomeraceae</taxon>
        <taxon>Rhizophagus</taxon>
    </lineage>
</organism>
<evidence type="ECO:0000313" key="1">
    <source>
        <dbReference type="EMBL" id="PKY52602.1"/>
    </source>
</evidence>
<dbReference type="OrthoDB" id="2365584at2759"/>
<gene>
    <name evidence="1" type="ORF">RhiirA4_470340</name>
</gene>
<proteinExistence type="predicted"/>
<dbReference type="AlphaFoldDB" id="A0A2I1H142"/>
<dbReference type="Proteomes" id="UP000234323">
    <property type="component" value="Unassembled WGS sequence"/>
</dbReference>
<dbReference type="VEuPathDB" id="FungiDB:RhiirA1_477653"/>
<dbReference type="VEuPathDB" id="FungiDB:FUN_007393"/>
<dbReference type="EMBL" id="LLXI01001236">
    <property type="protein sequence ID" value="PKY52602.1"/>
    <property type="molecule type" value="Genomic_DNA"/>
</dbReference>
<comment type="caution">
    <text evidence="1">The sequence shown here is derived from an EMBL/GenBank/DDBJ whole genome shotgun (WGS) entry which is preliminary data.</text>
</comment>
<evidence type="ECO:0000313" key="2">
    <source>
        <dbReference type="Proteomes" id="UP000234323"/>
    </source>
</evidence>
<protein>
    <submittedName>
        <fullName evidence="1">Uncharacterized protein</fullName>
    </submittedName>
</protein>
<accession>A0A2I1H142</accession>
<keyword evidence="2" id="KW-1185">Reference proteome</keyword>